<keyword evidence="6 13" id="KW-0441">Lipid A biosynthesis</keyword>
<evidence type="ECO:0000256" key="8">
    <source>
        <dbReference type="ARBA" id="ARBA00022741"/>
    </source>
</evidence>
<dbReference type="GO" id="GO:0005886">
    <property type="term" value="C:plasma membrane"/>
    <property type="evidence" value="ECO:0007669"/>
    <property type="project" value="TreeGrafter"/>
</dbReference>
<dbReference type="InterPro" id="IPR027417">
    <property type="entry name" value="P-loop_NTPase"/>
</dbReference>
<accession>A0A0A7RZE5</accession>
<feature type="binding site" evidence="13">
    <location>
        <begin position="55"/>
        <end position="62"/>
    </location>
    <ligand>
        <name>ATP</name>
        <dbReference type="ChEBI" id="CHEBI:30616"/>
    </ligand>
</feature>
<comment type="catalytic activity">
    <reaction evidence="13">
        <text>a lipid A disaccharide + ATP = a lipid IVA + ADP + H(+)</text>
        <dbReference type="Rhea" id="RHEA:67840"/>
        <dbReference type="ChEBI" id="CHEBI:15378"/>
        <dbReference type="ChEBI" id="CHEBI:30616"/>
        <dbReference type="ChEBI" id="CHEBI:176343"/>
        <dbReference type="ChEBI" id="CHEBI:176425"/>
        <dbReference type="ChEBI" id="CHEBI:456216"/>
        <dbReference type="EC" id="2.7.1.130"/>
    </reaction>
</comment>
<dbReference type="EMBL" id="CP009056">
    <property type="protein sequence ID" value="AJA44608.1"/>
    <property type="molecule type" value="Genomic_DNA"/>
</dbReference>
<dbReference type="PANTHER" id="PTHR42724:SF1">
    <property type="entry name" value="TETRAACYLDISACCHARIDE 4'-KINASE, MITOCHONDRIAL-RELATED"/>
    <property type="match status" value="1"/>
</dbReference>
<evidence type="ECO:0000256" key="1">
    <source>
        <dbReference type="ARBA" id="ARBA00002274"/>
    </source>
</evidence>
<feature type="transmembrane region" description="Helical" evidence="14">
    <location>
        <begin position="12"/>
        <end position="29"/>
    </location>
</feature>
<protein>
    <recommendedName>
        <fullName evidence="4 13">Tetraacyldisaccharide 4'-kinase</fullName>
        <ecNumber evidence="3 13">2.7.1.130</ecNumber>
    </recommendedName>
    <alternativeName>
        <fullName evidence="12 13">Lipid A 4'-kinase</fullName>
    </alternativeName>
</protein>
<evidence type="ECO:0000256" key="11">
    <source>
        <dbReference type="ARBA" id="ARBA00023098"/>
    </source>
</evidence>
<dbReference type="UniPathway" id="UPA00359">
    <property type="reaction ID" value="UER00482"/>
</dbReference>
<dbReference type="GO" id="GO:0009244">
    <property type="term" value="P:lipopolysaccharide core region biosynthetic process"/>
    <property type="evidence" value="ECO:0007669"/>
    <property type="project" value="TreeGrafter"/>
</dbReference>
<evidence type="ECO:0000313" key="15">
    <source>
        <dbReference type="EMBL" id="AJA44608.1"/>
    </source>
</evidence>
<dbReference type="GO" id="GO:0009029">
    <property type="term" value="F:lipid-A 4'-kinase activity"/>
    <property type="evidence" value="ECO:0007669"/>
    <property type="project" value="UniProtKB-UniRule"/>
</dbReference>
<dbReference type="RefSeq" id="WP_039104170.1">
    <property type="nucleotide sequence ID" value="NZ_CP009056.1"/>
</dbReference>
<evidence type="ECO:0000256" key="4">
    <source>
        <dbReference type="ARBA" id="ARBA00016436"/>
    </source>
</evidence>
<dbReference type="STRING" id="1267021.FPB0191_00781"/>
<dbReference type="HOGENOM" id="CLU_038816_2_0_6"/>
<keyword evidence="5 13" id="KW-0444">Lipid biosynthesis</keyword>
<comment type="pathway">
    <text evidence="2 13">Glycolipid biosynthesis; lipid IV(A) biosynthesis; lipid IV(A) from (3R)-3-hydroxytetradecanoyl-[acyl-carrier-protein] and UDP-N-acetyl-alpha-D-glucosamine: step 6/6.</text>
</comment>
<evidence type="ECO:0000256" key="5">
    <source>
        <dbReference type="ARBA" id="ARBA00022516"/>
    </source>
</evidence>
<keyword evidence="14" id="KW-0472">Membrane</keyword>
<name>A0A0A7RZE5_FRIPE</name>
<dbReference type="PANTHER" id="PTHR42724">
    <property type="entry name" value="TETRAACYLDISACCHARIDE 4'-KINASE"/>
    <property type="match status" value="1"/>
</dbReference>
<dbReference type="InterPro" id="IPR003758">
    <property type="entry name" value="LpxK"/>
</dbReference>
<evidence type="ECO:0000256" key="12">
    <source>
        <dbReference type="ARBA" id="ARBA00029757"/>
    </source>
</evidence>
<keyword evidence="10 13" id="KW-0067">ATP-binding</keyword>
<keyword evidence="14" id="KW-0812">Transmembrane</keyword>
<dbReference type="GO" id="GO:0005524">
    <property type="term" value="F:ATP binding"/>
    <property type="evidence" value="ECO:0007669"/>
    <property type="project" value="UniProtKB-UniRule"/>
</dbReference>
<evidence type="ECO:0000256" key="2">
    <source>
        <dbReference type="ARBA" id="ARBA00004870"/>
    </source>
</evidence>
<comment type="similarity">
    <text evidence="13">Belongs to the LpxK family.</text>
</comment>
<evidence type="ECO:0000256" key="14">
    <source>
        <dbReference type="SAM" id="Phobius"/>
    </source>
</evidence>
<keyword evidence="9 13" id="KW-0418">Kinase</keyword>
<dbReference type="OrthoDB" id="9766423at2"/>
<dbReference type="GO" id="GO:0009245">
    <property type="term" value="P:lipid A biosynthetic process"/>
    <property type="evidence" value="ECO:0007669"/>
    <property type="project" value="UniProtKB-UniRule"/>
</dbReference>
<dbReference type="Pfam" id="PF02606">
    <property type="entry name" value="LpxK"/>
    <property type="match status" value="1"/>
</dbReference>
<keyword evidence="16" id="KW-1185">Reference proteome</keyword>
<dbReference type="KEGG" id="fpp:FPB0191_00781"/>
<dbReference type="EC" id="2.7.1.130" evidence="3 13"/>
<dbReference type="HAMAP" id="MF_00409">
    <property type="entry name" value="LpxK"/>
    <property type="match status" value="1"/>
</dbReference>
<keyword evidence="14" id="KW-1133">Transmembrane helix</keyword>
<dbReference type="Proteomes" id="UP000030901">
    <property type="component" value="Chromosome"/>
</dbReference>
<keyword evidence="11 13" id="KW-0443">Lipid metabolism</keyword>
<evidence type="ECO:0000256" key="13">
    <source>
        <dbReference type="HAMAP-Rule" id="MF_00409"/>
    </source>
</evidence>
<evidence type="ECO:0000256" key="3">
    <source>
        <dbReference type="ARBA" id="ARBA00012071"/>
    </source>
</evidence>
<gene>
    <name evidence="13" type="primary">lpxK</name>
    <name evidence="15" type="ORF">FPB0191_00781</name>
</gene>
<keyword evidence="7 13" id="KW-0808">Transferase</keyword>
<proteinExistence type="inferred from homology"/>
<evidence type="ECO:0000256" key="7">
    <source>
        <dbReference type="ARBA" id="ARBA00022679"/>
    </source>
</evidence>
<dbReference type="AlphaFoldDB" id="A0A0A7RZE5"/>
<evidence type="ECO:0000256" key="6">
    <source>
        <dbReference type="ARBA" id="ARBA00022556"/>
    </source>
</evidence>
<comment type="function">
    <text evidence="1 13">Transfers the gamma-phosphate of ATP to the 4'-position of a tetraacyldisaccharide 1-phosphate intermediate (termed DS-1-P) to form tetraacyldisaccharide 1,4'-bis-phosphate (lipid IVA).</text>
</comment>
<organism evidence="15 16">
    <name type="scientific">Frischella perrara</name>
    <dbReference type="NCBI Taxonomy" id="1267021"/>
    <lineage>
        <taxon>Bacteria</taxon>
        <taxon>Pseudomonadati</taxon>
        <taxon>Pseudomonadota</taxon>
        <taxon>Gammaproteobacteria</taxon>
        <taxon>Orbales</taxon>
        <taxon>Orbaceae</taxon>
        <taxon>Frischella</taxon>
    </lineage>
</organism>
<dbReference type="SUPFAM" id="SSF52540">
    <property type="entry name" value="P-loop containing nucleoside triphosphate hydrolases"/>
    <property type="match status" value="1"/>
</dbReference>
<keyword evidence="8 13" id="KW-0547">Nucleotide-binding</keyword>
<evidence type="ECO:0000256" key="9">
    <source>
        <dbReference type="ARBA" id="ARBA00022777"/>
    </source>
</evidence>
<dbReference type="NCBIfam" id="TIGR00682">
    <property type="entry name" value="lpxK"/>
    <property type="match status" value="1"/>
</dbReference>
<reference evidence="15 16" key="1">
    <citation type="journal article" date="2014" name="Appl. Environ. Microbiol.">
        <title>Gut symbionts from distinct hosts exhibit genotoxic activity via divergent colibactin biosynthetic pathways.</title>
        <authorList>
            <person name="Engel P."/>
            <person name="Vizcaino M.I."/>
            <person name="Crawford J.M."/>
        </authorList>
    </citation>
    <scope>NUCLEOTIDE SEQUENCE [LARGE SCALE GENOMIC DNA]</scope>
    <source>
        <strain evidence="15 16">PEB0191</strain>
    </source>
</reference>
<sequence>MINRIWSGKNKLYWLLTPFSLLYGLIVSIRRNCYRLGLFKSWRAPIPVIVVGNLSVGGNGKTPLVIYLIEQLRQKGYRVGVVSRGYGGSSRYYPVQVDDTATAAVVGDEPFLIYQRTKAPIAVSPKRSEAIKLLLANYDLDLIITDDGLQHYALQRDIEIVVVDGKKGFGNGWYLPAGPLRELPSRLNSVDYLIINGQTEQSYKQSYSMILIPHNAINLKTGEQLPVSKLQSVCAIAGIGDPNRFFTMLKTLNVDIIHTVAFNDHQPYTLMQLSSLVKSKDILLMTEKDAVKCLTFAQNNWWYLPIDAQLPKEFIDNLCQKIKQLNDIQSKRN</sequence>
<evidence type="ECO:0000313" key="16">
    <source>
        <dbReference type="Proteomes" id="UP000030901"/>
    </source>
</evidence>
<evidence type="ECO:0000256" key="10">
    <source>
        <dbReference type="ARBA" id="ARBA00022840"/>
    </source>
</evidence>